<organism evidence="2 3">
    <name type="scientific">Chitinophaga oryzae</name>
    <dbReference type="NCBI Taxonomy" id="2725414"/>
    <lineage>
        <taxon>Bacteria</taxon>
        <taxon>Pseudomonadati</taxon>
        <taxon>Bacteroidota</taxon>
        <taxon>Chitinophagia</taxon>
        <taxon>Chitinophagales</taxon>
        <taxon>Chitinophagaceae</taxon>
        <taxon>Chitinophaga</taxon>
    </lineage>
</organism>
<feature type="chain" id="PRO_5042082961" evidence="1">
    <location>
        <begin position="24"/>
        <end position="773"/>
    </location>
</feature>
<dbReference type="Proteomes" id="UP000502421">
    <property type="component" value="Chromosome"/>
</dbReference>
<sequence length="773" mass="85299">MKHSTFVIRLAGSLLLLAGTAGAQTPETAGYLDRFEGEFAKIQVNGHQQLLHRSGKVIVDKIQEESSYRLVSAVKQGAYGVVDRKGDIIAPFRYDAVKVLGESNRENPGENYCLITVKLQGKTGAVDSLGKVLCQPEYSDIEVLTPKTFSIKKNGLYGWCDMKTGKVLQEPKYTEVSRSYVIDGLITIQSQGKNGLALEDGTVLVPPKYERFMGWNSQQLFSYYVPGGKCGLMDRQGKVLTPAIYDDINAGPSDALVAVKVQDKTGLLDVATGKLKTPLQYTRVDRLGPLFQVWKGNLCGLTDSMGKEVIPAVNTEIQLYDSKGHSVLGAIVSLGPSSAAYTPPYYVVAKKGAMAAFYDASGKQLLPFDYSDIRLLPLHDKVYAALLKDTWCGLADLSGKIVMPVQFAGIDNNYGTSNYNDDAAGEEKNNFICVLKEVKKGEAGVGLFNIATGQLVIPAVYSDLRWQNADMIRLEQGDSSGLADKTGKIIRPLKKYGAFDAVSPQLIVEKRYADDGSTTLLTNKEGQVLYENKYWEFSPLSFNRLLTPEARKTWPLQFNSGLLKVKGYSRENQFVDTAGKPVVFDEYKYVGDFNNGIAVATTQDDRVGIISIDKKVVYPLVLDDLAPADDELLKMKQGKKAGMLRKDGSVFLPLEYDDIDRVYDTSLYIITRQGKKGVLNAEGKELVPAAYDEIRYNRDSRMFEVTKDNKAGLLGADGSTLVPAIYDDLDQNQAWGDNSPFPVLVKQGEWYLYLDAQGKPLPYRAKKKKGYND</sequence>
<dbReference type="AlphaFoldDB" id="A0AAE7D7P8"/>
<dbReference type="PANTHER" id="PTHR37841:SF1">
    <property type="entry name" value="DUF3298 DOMAIN-CONTAINING PROTEIN"/>
    <property type="match status" value="1"/>
</dbReference>
<name>A0AAE7D7P8_9BACT</name>
<dbReference type="KEGG" id="coy:HF329_14550"/>
<evidence type="ECO:0000313" key="2">
    <source>
        <dbReference type="EMBL" id="QJB32476.1"/>
    </source>
</evidence>
<reference evidence="3" key="1">
    <citation type="submission" date="2020-04" db="EMBL/GenBank/DDBJ databases">
        <authorList>
            <person name="Kittiwongwattana C."/>
        </authorList>
    </citation>
    <scope>NUCLEOTIDE SEQUENCE [LARGE SCALE GENOMIC DNA]</scope>
    <source>
        <strain evidence="3">1310</strain>
    </source>
</reference>
<protein>
    <submittedName>
        <fullName evidence="2">WG repeat-containing protein</fullName>
    </submittedName>
</protein>
<dbReference type="Pfam" id="PF14903">
    <property type="entry name" value="WG_beta_rep"/>
    <property type="match status" value="3"/>
</dbReference>
<keyword evidence="1" id="KW-0732">Signal</keyword>
<accession>A0AAE7D7P8</accession>
<gene>
    <name evidence="2" type="ORF">HF329_14550</name>
</gene>
<feature type="signal peptide" evidence="1">
    <location>
        <begin position="1"/>
        <end position="23"/>
    </location>
</feature>
<dbReference type="EMBL" id="CP051205">
    <property type="protein sequence ID" value="QJB32476.1"/>
    <property type="molecule type" value="Genomic_DNA"/>
</dbReference>
<evidence type="ECO:0000256" key="1">
    <source>
        <dbReference type="SAM" id="SignalP"/>
    </source>
</evidence>
<dbReference type="RefSeq" id="WP_168804724.1">
    <property type="nucleotide sequence ID" value="NZ_CP051205.1"/>
</dbReference>
<dbReference type="PANTHER" id="PTHR37841">
    <property type="entry name" value="GLR2918 PROTEIN"/>
    <property type="match status" value="1"/>
</dbReference>
<dbReference type="InterPro" id="IPR032774">
    <property type="entry name" value="WG_beta_rep"/>
</dbReference>
<evidence type="ECO:0000313" key="3">
    <source>
        <dbReference type="Proteomes" id="UP000502421"/>
    </source>
</evidence>
<proteinExistence type="predicted"/>